<evidence type="ECO:0000313" key="3">
    <source>
        <dbReference type="EMBL" id="EMB23341.1"/>
    </source>
</evidence>
<dbReference type="GO" id="GO:0003677">
    <property type="term" value="F:DNA binding"/>
    <property type="evidence" value="ECO:0007669"/>
    <property type="project" value="UniProtKB-KW"/>
</dbReference>
<gene>
    <name evidence="3" type="ORF">HMPREF9723_00479</name>
</gene>
<organism evidence="3">
    <name type="scientific">Treponema denticola OTK</name>
    <dbReference type="NCBI Taxonomy" id="999434"/>
    <lineage>
        <taxon>Bacteria</taxon>
        <taxon>Pseudomonadati</taxon>
        <taxon>Spirochaetota</taxon>
        <taxon>Spirochaetia</taxon>
        <taxon>Spirochaetales</taxon>
        <taxon>Treponemataceae</taxon>
        <taxon>Treponema</taxon>
    </lineage>
</organism>
<dbReference type="SUPFAM" id="SSF47413">
    <property type="entry name" value="lambda repressor-like DNA-binding domains"/>
    <property type="match status" value="1"/>
</dbReference>
<dbReference type="Pfam" id="PF12844">
    <property type="entry name" value="HTH_19"/>
    <property type="match status" value="1"/>
</dbReference>
<sequence length="120" mass="14013">MNIGERIKQLRKFKNYNQLEFAEIIGIKQTALSLIETGKNAVTEQCIKVICLSFLVNEKWLRFGEGEMLTSEAKKTFEERRFIELYEKLNPIMKDAALKQLESLVNAQNIQENKEKEDDN</sequence>
<dbReference type="PATRIC" id="fig|999434.4.peg.500"/>
<dbReference type="RefSeq" id="WP_002690765.1">
    <property type="nucleotide sequence ID" value="NZ_CM001797.1"/>
</dbReference>
<evidence type="ECO:0000256" key="1">
    <source>
        <dbReference type="ARBA" id="ARBA00023125"/>
    </source>
</evidence>
<proteinExistence type="predicted"/>
<dbReference type="PANTHER" id="PTHR46558:SF11">
    <property type="entry name" value="HTH-TYPE TRANSCRIPTIONAL REGULATOR XRE"/>
    <property type="match status" value="1"/>
</dbReference>
<dbReference type="CDD" id="cd00093">
    <property type="entry name" value="HTH_XRE"/>
    <property type="match status" value="1"/>
</dbReference>
<dbReference type="AlphaFoldDB" id="A0A0F6MR45"/>
<dbReference type="InterPro" id="IPR001387">
    <property type="entry name" value="Cro/C1-type_HTH"/>
</dbReference>
<dbReference type="PANTHER" id="PTHR46558">
    <property type="entry name" value="TRACRIPTIONAL REGULATORY PROTEIN-RELATED-RELATED"/>
    <property type="match status" value="1"/>
</dbReference>
<dbReference type="Proteomes" id="UP000011701">
    <property type="component" value="Chromosome"/>
</dbReference>
<dbReference type="PROSITE" id="PS50943">
    <property type="entry name" value="HTH_CROC1"/>
    <property type="match status" value="1"/>
</dbReference>
<evidence type="ECO:0000259" key="2">
    <source>
        <dbReference type="PROSITE" id="PS50943"/>
    </source>
</evidence>
<keyword evidence="1" id="KW-0238">DNA-binding</keyword>
<protein>
    <recommendedName>
        <fullName evidence="2">HTH cro/C1-type domain-containing protein</fullName>
    </recommendedName>
</protein>
<name>A0A0F6MR45_TREDN</name>
<dbReference type="SMART" id="SM00530">
    <property type="entry name" value="HTH_XRE"/>
    <property type="match status" value="1"/>
</dbReference>
<dbReference type="EMBL" id="AGDY01000004">
    <property type="protein sequence ID" value="EMB23341.1"/>
    <property type="molecule type" value="Genomic_DNA"/>
</dbReference>
<dbReference type="Gene3D" id="1.10.260.40">
    <property type="entry name" value="lambda repressor-like DNA-binding domains"/>
    <property type="match status" value="1"/>
</dbReference>
<dbReference type="HOGENOM" id="CLU_066192_5_4_12"/>
<feature type="domain" description="HTH cro/C1-type" evidence="2">
    <location>
        <begin position="7"/>
        <end position="61"/>
    </location>
</feature>
<accession>A0A0F6MR45</accession>
<dbReference type="InterPro" id="IPR010982">
    <property type="entry name" value="Lambda_DNA-bd_dom_sf"/>
</dbReference>
<comment type="caution">
    <text evidence="3">The sequence shown here is derived from an EMBL/GenBank/DDBJ whole genome shotgun (WGS) entry which is preliminary data.</text>
</comment>
<reference evidence="3" key="1">
    <citation type="submission" date="2012-01" db="EMBL/GenBank/DDBJ databases">
        <title>The Genome Sequence of Treponema denticola OTK.</title>
        <authorList>
            <consortium name="The Broad Institute Genome Sequencing Platform"/>
            <person name="Earl A."/>
            <person name="Ward D."/>
            <person name="Feldgarden M."/>
            <person name="Gevers D."/>
            <person name="Blanton J.M."/>
            <person name="Fenno C.J."/>
            <person name="Baranova O.V."/>
            <person name="Mathney J."/>
            <person name="Dewhirst F.E."/>
            <person name="Izard J."/>
            <person name="Young S.K."/>
            <person name="Zeng Q."/>
            <person name="Gargeya S."/>
            <person name="Fitzgerald M."/>
            <person name="Haas B."/>
            <person name="Abouelleil A."/>
            <person name="Alvarado L."/>
            <person name="Arachchi H.M."/>
            <person name="Berlin A."/>
            <person name="Chapman S.B."/>
            <person name="Gearin G."/>
            <person name="Goldberg J."/>
            <person name="Griggs A."/>
            <person name="Gujja S."/>
            <person name="Hansen M."/>
            <person name="Heiman D."/>
            <person name="Howarth C."/>
            <person name="Larimer J."/>
            <person name="Lui A."/>
            <person name="MacDonald P.J.P."/>
            <person name="McCowen C."/>
            <person name="Montmayeur A."/>
            <person name="Murphy C."/>
            <person name="Neiman D."/>
            <person name="Pearson M."/>
            <person name="Priest M."/>
            <person name="Roberts A."/>
            <person name="Saif S."/>
            <person name="Shea T."/>
            <person name="Sisk P."/>
            <person name="Stolte C."/>
            <person name="Sykes S."/>
            <person name="Wortman J."/>
            <person name="Nusbaum C."/>
            <person name="Birren B."/>
        </authorList>
    </citation>
    <scope>NUCLEOTIDE SEQUENCE [LARGE SCALE GENOMIC DNA]</scope>
    <source>
        <strain evidence="3">OTK</strain>
    </source>
</reference>